<dbReference type="SUPFAM" id="SSF52540">
    <property type="entry name" value="P-loop containing nucleoside triphosphate hydrolases"/>
    <property type="match status" value="1"/>
</dbReference>
<dbReference type="Gene3D" id="2.40.50.140">
    <property type="entry name" value="Nucleic acid-binding proteins"/>
    <property type="match status" value="1"/>
</dbReference>
<dbReference type="AlphaFoldDB" id="A0A1F4YFF8"/>
<keyword evidence="4 7" id="KW-0694">RNA-binding</keyword>
<evidence type="ECO:0000256" key="8">
    <source>
        <dbReference type="NCBIfam" id="TIGR00767"/>
    </source>
</evidence>
<keyword evidence="7" id="KW-0067">ATP-binding</keyword>
<feature type="binding site" evidence="7">
    <location>
        <begin position="188"/>
        <end position="193"/>
    </location>
    <ligand>
        <name>ATP</name>
        <dbReference type="ChEBI" id="CHEBI:30616"/>
    </ligand>
</feature>
<dbReference type="PANTHER" id="PTHR46425">
    <property type="entry name" value="TRANSCRIPTION TERMINATION FACTOR RHO"/>
    <property type="match status" value="1"/>
</dbReference>
<dbReference type="SUPFAM" id="SSF50249">
    <property type="entry name" value="Nucleic acid-binding proteins"/>
    <property type="match status" value="1"/>
</dbReference>
<dbReference type="EC" id="3.6.4.-" evidence="7 8"/>
<dbReference type="GO" id="GO:0016787">
    <property type="term" value="F:hydrolase activity"/>
    <property type="evidence" value="ECO:0007669"/>
    <property type="project" value="UniProtKB-KW"/>
</dbReference>
<dbReference type="PANTHER" id="PTHR46425:SF1">
    <property type="entry name" value="TRANSCRIPTION TERMINATION FACTOR RHO"/>
    <property type="match status" value="1"/>
</dbReference>
<evidence type="ECO:0000256" key="2">
    <source>
        <dbReference type="ARBA" id="ARBA00022801"/>
    </source>
</evidence>
<dbReference type="PROSITE" id="PS51856">
    <property type="entry name" value="RHO_RNA_BD"/>
    <property type="match status" value="1"/>
</dbReference>
<dbReference type="SMART" id="SM00357">
    <property type="entry name" value="CSP"/>
    <property type="match status" value="1"/>
</dbReference>
<organism evidence="12 13">
    <name type="scientific">Candidatus Amesbacteria bacterium RIFCSPHIGHO2_01_FULL_48_32b</name>
    <dbReference type="NCBI Taxonomy" id="1797253"/>
    <lineage>
        <taxon>Bacteria</taxon>
        <taxon>Candidatus Amesiibacteriota</taxon>
    </lineage>
</organism>
<feature type="binding site" evidence="7">
    <location>
        <position position="231"/>
    </location>
    <ligand>
        <name>ATP</name>
        <dbReference type="ChEBI" id="CHEBI:30616"/>
    </ligand>
</feature>
<keyword evidence="2 7" id="KW-0378">Hydrolase</keyword>
<dbReference type="HAMAP" id="MF_01884">
    <property type="entry name" value="Rho"/>
    <property type="match status" value="1"/>
</dbReference>
<evidence type="ECO:0000256" key="4">
    <source>
        <dbReference type="ARBA" id="ARBA00022884"/>
    </source>
</evidence>
<evidence type="ECO:0000256" key="1">
    <source>
        <dbReference type="ARBA" id="ARBA00022472"/>
    </source>
</evidence>
<dbReference type="SMART" id="SM00382">
    <property type="entry name" value="AAA"/>
    <property type="match status" value="1"/>
</dbReference>
<dbReference type="InterPro" id="IPR027417">
    <property type="entry name" value="P-loop_NTPase"/>
</dbReference>
<protein>
    <recommendedName>
        <fullName evidence="7 8">Transcription termination factor Rho</fullName>
        <ecNumber evidence="7 8">3.6.4.-</ecNumber>
    </recommendedName>
    <alternativeName>
        <fullName evidence="7">ATP-dependent helicase Rho</fullName>
    </alternativeName>
</protein>
<dbReference type="InterPro" id="IPR000194">
    <property type="entry name" value="ATPase_F1/V1/A1_a/bsu_nucl-bd"/>
</dbReference>
<sequence>MDDVTTDGQGTNPVPPAKSVMRPGVVRVVGRVAPRQGYQRPNGSAGQWAGRPVDAGFNGVVDDRVIPDAGVPTEYVEGFLDVTPDGHGYLRPKMIPSSKDVYISASQVRRFSLRPGDVVGGQAREPKENERYWGLLKVEKVNGVTPEEAATRPEFDSMTAVFPDEQIGLETEPEPLSTRIIDLIAPIGKGQRGLIVAQPKAGKTWLMREIAEGVTKNHPKMKLMAVLIGERPEEVTEITRNLKGEVAASHFDEPPLEQVRIAELALERAKRQAEMGHDVFVLLDSITRLARAYNLIGGQSGRMLSGGFSAEAIYPAKKAFGAARNIEGGGSLTIIGTCLVDTGSRMDDLIYEEFKGTGNMELHLDRKLADRRVYPAFNLLVSGTRGEEKLLGKRLDKVMQLRRMLDLLGEDERTELLIAKMKKTKNNDEFLDSLTKAG</sequence>
<keyword evidence="6 7" id="KW-0804">Transcription</keyword>
<accession>A0A1F4YFF8</accession>
<evidence type="ECO:0000313" key="13">
    <source>
        <dbReference type="Proteomes" id="UP000178176"/>
    </source>
</evidence>
<dbReference type="NCBIfam" id="TIGR00767">
    <property type="entry name" value="rho"/>
    <property type="match status" value="1"/>
</dbReference>
<evidence type="ECO:0000256" key="6">
    <source>
        <dbReference type="ARBA" id="ARBA00023163"/>
    </source>
</evidence>
<feature type="domain" description="Rho RNA-BD" evidence="11">
    <location>
        <begin position="73"/>
        <end position="145"/>
    </location>
</feature>
<comment type="caution">
    <text evidence="7">Lacks conserved residue(s) required for the propagation of feature annotation.</text>
</comment>
<dbReference type="InterPro" id="IPR011113">
    <property type="entry name" value="Rho_RNA-bd"/>
</dbReference>
<dbReference type="InterPro" id="IPR004665">
    <property type="entry name" value="Term_rho"/>
</dbReference>
<keyword evidence="5 7" id="KW-0805">Transcription regulation</keyword>
<keyword evidence="3 7" id="KW-0347">Helicase</keyword>
<dbReference type="GO" id="GO:0003723">
    <property type="term" value="F:RNA binding"/>
    <property type="evidence" value="ECO:0007669"/>
    <property type="project" value="UniProtKB-UniRule"/>
</dbReference>
<dbReference type="GO" id="GO:0005524">
    <property type="term" value="F:ATP binding"/>
    <property type="evidence" value="ECO:0007669"/>
    <property type="project" value="UniProtKB-UniRule"/>
</dbReference>
<evidence type="ECO:0000256" key="10">
    <source>
        <dbReference type="SAM" id="MobiDB-lite"/>
    </source>
</evidence>
<proteinExistence type="inferred from homology"/>
<dbReference type="GO" id="GO:0004386">
    <property type="term" value="F:helicase activity"/>
    <property type="evidence" value="ECO:0007669"/>
    <property type="project" value="UniProtKB-UniRule"/>
</dbReference>
<dbReference type="NCBIfam" id="NF006886">
    <property type="entry name" value="PRK09376.1"/>
    <property type="match status" value="1"/>
</dbReference>
<comment type="similarity">
    <text evidence="7 9">Belongs to the Rho family.</text>
</comment>
<feature type="binding site" evidence="7">
    <location>
        <begin position="200"/>
        <end position="205"/>
    </location>
    <ligand>
        <name>ATP</name>
        <dbReference type="ChEBI" id="CHEBI:30616"/>
    </ligand>
</feature>
<dbReference type="EMBL" id="MEXH01000011">
    <property type="protein sequence ID" value="OGC92608.1"/>
    <property type="molecule type" value="Genomic_DNA"/>
</dbReference>
<evidence type="ECO:0000256" key="7">
    <source>
        <dbReference type="HAMAP-Rule" id="MF_01884"/>
    </source>
</evidence>
<evidence type="ECO:0000256" key="3">
    <source>
        <dbReference type="ARBA" id="ARBA00022806"/>
    </source>
</evidence>
<dbReference type="InterPro" id="IPR011129">
    <property type="entry name" value="CSD"/>
</dbReference>
<feature type="region of interest" description="Disordered" evidence="10">
    <location>
        <begin position="1"/>
        <end position="21"/>
    </location>
</feature>
<dbReference type="Pfam" id="PF00006">
    <property type="entry name" value="ATP-synt_ab"/>
    <property type="match status" value="1"/>
</dbReference>
<dbReference type="Proteomes" id="UP000178176">
    <property type="component" value="Unassembled WGS sequence"/>
</dbReference>
<comment type="caution">
    <text evidence="12">The sequence shown here is derived from an EMBL/GenBank/DDBJ whole genome shotgun (WGS) entry which is preliminary data.</text>
</comment>
<comment type="function">
    <text evidence="7">Facilitates transcription termination by a mechanism that involves Rho binding to the nascent RNA, activation of Rho's RNA-dependent ATPase activity, and release of the mRNA from the DNA template.</text>
</comment>
<dbReference type="GO" id="GO:0008186">
    <property type="term" value="F:ATP-dependent activity, acting on RNA"/>
    <property type="evidence" value="ECO:0007669"/>
    <property type="project" value="UniProtKB-UniRule"/>
</dbReference>
<evidence type="ECO:0000313" key="12">
    <source>
        <dbReference type="EMBL" id="OGC92608.1"/>
    </source>
</evidence>
<name>A0A1F4YFF8_9BACT</name>
<dbReference type="GO" id="GO:0006353">
    <property type="term" value="P:DNA-templated transcription termination"/>
    <property type="evidence" value="ECO:0007669"/>
    <property type="project" value="UniProtKB-UniRule"/>
</dbReference>
<comment type="subunit">
    <text evidence="7">Homohexamer. The homohexamer assembles into an open ring structure.</text>
</comment>
<keyword evidence="7" id="KW-0547">Nucleotide-binding</keyword>
<dbReference type="Pfam" id="PF07497">
    <property type="entry name" value="Rho_RNA_bind"/>
    <property type="match status" value="1"/>
</dbReference>
<feature type="compositionally biased region" description="Polar residues" evidence="10">
    <location>
        <begin position="1"/>
        <end position="12"/>
    </location>
</feature>
<evidence type="ECO:0000256" key="9">
    <source>
        <dbReference type="PROSITE-ProRule" id="PRU01203"/>
    </source>
</evidence>
<evidence type="ECO:0000259" key="11">
    <source>
        <dbReference type="PROSITE" id="PS51856"/>
    </source>
</evidence>
<reference evidence="12 13" key="1">
    <citation type="journal article" date="2016" name="Nat. Commun.">
        <title>Thousands of microbial genomes shed light on interconnected biogeochemical processes in an aquifer system.</title>
        <authorList>
            <person name="Anantharaman K."/>
            <person name="Brown C.T."/>
            <person name="Hug L.A."/>
            <person name="Sharon I."/>
            <person name="Castelle C.J."/>
            <person name="Probst A.J."/>
            <person name="Thomas B.C."/>
            <person name="Singh A."/>
            <person name="Wilkins M.J."/>
            <person name="Karaoz U."/>
            <person name="Brodie E.L."/>
            <person name="Williams K.H."/>
            <person name="Hubbard S.S."/>
            <person name="Banfield J.F."/>
        </authorList>
    </citation>
    <scope>NUCLEOTIDE SEQUENCE [LARGE SCALE GENOMIC DNA]</scope>
</reference>
<dbReference type="InterPro" id="IPR012340">
    <property type="entry name" value="NA-bd_OB-fold"/>
</dbReference>
<dbReference type="InterPro" id="IPR003593">
    <property type="entry name" value="AAA+_ATPase"/>
</dbReference>
<dbReference type="CDD" id="cd04459">
    <property type="entry name" value="Rho_CSD"/>
    <property type="match status" value="1"/>
</dbReference>
<keyword evidence="1 7" id="KW-0806">Transcription termination</keyword>
<evidence type="ECO:0000256" key="5">
    <source>
        <dbReference type="ARBA" id="ARBA00023015"/>
    </source>
</evidence>
<gene>
    <name evidence="7" type="primary">rho</name>
    <name evidence="12" type="ORF">A2876_02895</name>
</gene>
<dbReference type="Gene3D" id="3.40.50.300">
    <property type="entry name" value="P-loop containing nucleotide triphosphate hydrolases"/>
    <property type="match status" value="1"/>
</dbReference>